<evidence type="ECO:0000313" key="1">
    <source>
        <dbReference type="EMBL" id="XBM47564.1"/>
    </source>
</evidence>
<organism evidence="1">
    <name type="scientific">Leifsonia sp. NPDC080035</name>
    <dbReference type="NCBI Taxonomy" id="3143936"/>
    <lineage>
        <taxon>Bacteria</taxon>
        <taxon>Bacillati</taxon>
        <taxon>Actinomycetota</taxon>
        <taxon>Actinomycetes</taxon>
        <taxon>Micrococcales</taxon>
        <taxon>Microbacteriaceae</taxon>
        <taxon>Leifsonia</taxon>
    </lineage>
</organism>
<dbReference type="EMBL" id="CP157390">
    <property type="protein sequence ID" value="XBM47564.1"/>
    <property type="molecule type" value="Genomic_DNA"/>
</dbReference>
<reference evidence="1" key="1">
    <citation type="submission" date="2024-05" db="EMBL/GenBank/DDBJ databases">
        <title>The Natural Products Discovery Center: Release of the First 8490 Sequenced Strains for Exploring Actinobacteria Biosynthetic Diversity.</title>
        <authorList>
            <person name="Kalkreuter E."/>
            <person name="Kautsar S.A."/>
            <person name="Yang D."/>
            <person name="Bader C.D."/>
            <person name="Teijaro C.N."/>
            <person name="Fluegel L."/>
            <person name="Davis C.M."/>
            <person name="Simpson J.R."/>
            <person name="Lauterbach L."/>
            <person name="Steele A.D."/>
            <person name="Gui C."/>
            <person name="Meng S."/>
            <person name="Li G."/>
            <person name="Viehrig K."/>
            <person name="Ye F."/>
            <person name="Su P."/>
            <person name="Kiefer A.F."/>
            <person name="Nichols A."/>
            <person name="Cepeda A.J."/>
            <person name="Yan W."/>
            <person name="Fan B."/>
            <person name="Jiang Y."/>
            <person name="Adhikari A."/>
            <person name="Zheng C.-J."/>
            <person name="Schuster L."/>
            <person name="Cowan T.M."/>
            <person name="Smanski M.J."/>
            <person name="Chevrette M.G."/>
            <person name="de Carvalho L.P.S."/>
            <person name="Shen B."/>
        </authorList>
    </citation>
    <scope>NUCLEOTIDE SEQUENCE</scope>
    <source>
        <strain evidence="1">NPDC080035</strain>
    </source>
</reference>
<name>A0AAU7GAP9_9MICO</name>
<protein>
    <submittedName>
        <fullName evidence="1">Uncharacterized protein</fullName>
    </submittedName>
</protein>
<accession>A0AAU7GAP9</accession>
<dbReference type="AlphaFoldDB" id="A0AAU7GAP9"/>
<dbReference type="RefSeq" id="WP_348787535.1">
    <property type="nucleotide sequence ID" value="NZ_CP157390.1"/>
</dbReference>
<gene>
    <name evidence="1" type="ORF">AAME72_15995</name>
</gene>
<sequence>MFRRRAERPVHDPSGTALGVGVQVYVTERTPATGEDWPGEPTGVIVAPGDRGLRSVGLPPDGLTRWIVAFSEPQRTRDGRGPFERAAIPAALLVAAEPVADEPAGDLAAGEWE</sequence>
<proteinExistence type="predicted"/>